<dbReference type="EMBL" id="CP024696">
    <property type="protein sequence ID" value="ATV51781.1"/>
    <property type="molecule type" value="Genomic_DNA"/>
</dbReference>
<dbReference type="InterPro" id="IPR011701">
    <property type="entry name" value="MFS"/>
</dbReference>
<feature type="transmembrane region" description="Helical" evidence="6">
    <location>
        <begin position="12"/>
        <end position="37"/>
    </location>
</feature>
<dbReference type="InterPro" id="IPR050375">
    <property type="entry name" value="MFS_TsgA-like"/>
</dbReference>
<evidence type="ECO:0000313" key="7">
    <source>
        <dbReference type="EMBL" id="ATV51781.1"/>
    </source>
</evidence>
<reference evidence="7 8" key="1">
    <citation type="submission" date="2017-11" db="EMBL/GenBank/DDBJ databases">
        <title>Genome sequencing of Prevotella intermedia KCOM 2033.</title>
        <authorList>
            <person name="Kook J.-K."/>
            <person name="Park S.-N."/>
            <person name="Lim Y.K."/>
        </authorList>
    </citation>
    <scope>NUCLEOTIDE SEQUENCE [LARGE SCALE GENOMIC DNA]</scope>
    <source>
        <strain evidence="7 8">KCOM 2033</strain>
    </source>
</reference>
<feature type="transmembrane region" description="Helical" evidence="6">
    <location>
        <begin position="341"/>
        <end position="366"/>
    </location>
</feature>
<feature type="transmembrane region" description="Helical" evidence="6">
    <location>
        <begin position="303"/>
        <end position="321"/>
    </location>
</feature>
<feature type="transmembrane region" description="Helical" evidence="6">
    <location>
        <begin position="107"/>
        <end position="126"/>
    </location>
</feature>
<gene>
    <name evidence="7" type="ORF">CTM50_01015</name>
</gene>
<dbReference type="SUPFAM" id="SSF103473">
    <property type="entry name" value="MFS general substrate transporter"/>
    <property type="match status" value="1"/>
</dbReference>
<keyword evidence="2" id="KW-1003">Cell membrane</keyword>
<protein>
    <submittedName>
        <fullName evidence="7">MFS transporter</fullName>
    </submittedName>
</protein>
<feature type="transmembrane region" description="Helical" evidence="6">
    <location>
        <begin position="49"/>
        <end position="69"/>
    </location>
</feature>
<dbReference type="Pfam" id="PF07690">
    <property type="entry name" value="MFS_1"/>
    <property type="match status" value="1"/>
</dbReference>
<dbReference type="PANTHER" id="PTHR43702:SF3">
    <property type="entry name" value="PROTEIN TSGA"/>
    <property type="match status" value="1"/>
</dbReference>
<keyword evidence="5 6" id="KW-0472">Membrane</keyword>
<dbReference type="Gene3D" id="1.20.1250.20">
    <property type="entry name" value="MFS general substrate transporter like domains"/>
    <property type="match status" value="2"/>
</dbReference>
<feature type="transmembrane region" description="Helical" evidence="6">
    <location>
        <begin position="378"/>
        <end position="399"/>
    </location>
</feature>
<name>A0A2D3N8M2_PREIN</name>
<evidence type="ECO:0000256" key="3">
    <source>
        <dbReference type="ARBA" id="ARBA00022692"/>
    </source>
</evidence>
<proteinExistence type="predicted"/>
<accession>A0A2D3N8M2</accession>
<keyword evidence="4 6" id="KW-1133">Transmembrane helix</keyword>
<dbReference type="Proteomes" id="UP000229323">
    <property type="component" value="Chromosome"/>
</dbReference>
<evidence type="ECO:0000313" key="8">
    <source>
        <dbReference type="Proteomes" id="UP000229323"/>
    </source>
</evidence>
<dbReference type="PANTHER" id="PTHR43702">
    <property type="entry name" value="L-FUCOSE-PROTON SYMPORTER"/>
    <property type="match status" value="1"/>
</dbReference>
<organism evidence="7 8">
    <name type="scientific">Prevotella intermedia</name>
    <dbReference type="NCBI Taxonomy" id="28131"/>
    <lineage>
        <taxon>Bacteria</taxon>
        <taxon>Pseudomonadati</taxon>
        <taxon>Bacteroidota</taxon>
        <taxon>Bacteroidia</taxon>
        <taxon>Bacteroidales</taxon>
        <taxon>Prevotellaceae</taxon>
        <taxon>Prevotella</taxon>
    </lineage>
</organism>
<feature type="transmembrane region" description="Helical" evidence="6">
    <location>
        <begin position="81"/>
        <end position="101"/>
    </location>
</feature>
<evidence type="ECO:0000256" key="1">
    <source>
        <dbReference type="ARBA" id="ARBA00004429"/>
    </source>
</evidence>
<feature type="transmembrane region" description="Helical" evidence="6">
    <location>
        <begin position="186"/>
        <end position="205"/>
    </location>
</feature>
<keyword evidence="3 6" id="KW-0812">Transmembrane</keyword>
<dbReference type="AlphaFoldDB" id="A0A2D3N8M2"/>
<sequence length="437" mass="46363">MNNTKQNGSIIAIITMMFLYAMISFVTNLAAPIGVIWKNIFGGESANTVGMLGNAMNFLAYFFMGIPAGKMLVRVGYKKTALIGIAIGFFGVLTQFCSGFFTDAKITGFVIYLLGAFISGFCVCMLNTVVNPMLNLIGGGGNRGNQLNMIGGTLNSLSGTLTPLFVGSLIGEVTKNTSIIDVNPVLYIAMGVFVVAFVILTYIPIQDPKNNKTGTNITFEHSPWNFRHFVLGAIAIFVYVGVEVGIPGTLIYYLSDTTAIGGGLPKATATAIAGSVAATYWFLMLIGRFIAGFIASKISSRTLMSCTTVLAMILITTAIVLGKSAAVSMPVFTGSAFNMVVVPVSALLLVLCGLCTSVMWPCIFNLATEGLGKYTEPASGIFMMMVVGGGLLPLLQNFIADQSGYLVSYFVPLAGVAYMCFYTLIGSKNVNKNIPVD</sequence>
<dbReference type="InterPro" id="IPR036259">
    <property type="entry name" value="MFS_trans_sf"/>
</dbReference>
<feature type="transmembrane region" description="Helical" evidence="6">
    <location>
        <begin position="267"/>
        <end position="291"/>
    </location>
</feature>
<evidence type="ECO:0000256" key="4">
    <source>
        <dbReference type="ARBA" id="ARBA00022989"/>
    </source>
</evidence>
<evidence type="ECO:0000256" key="2">
    <source>
        <dbReference type="ARBA" id="ARBA00022475"/>
    </source>
</evidence>
<comment type="subcellular location">
    <subcellularLocation>
        <location evidence="1">Cell inner membrane</location>
        <topology evidence="1">Multi-pass membrane protein</topology>
    </subcellularLocation>
</comment>
<feature type="transmembrane region" description="Helical" evidence="6">
    <location>
        <begin position="405"/>
        <end position="425"/>
    </location>
</feature>
<dbReference type="GO" id="GO:0005886">
    <property type="term" value="C:plasma membrane"/>
    <property type="evidence" value="ECO:0007669"/>
    <property type="project" value="UniProtKB-SubCell"/>
</dbReference>
<evidence type="ECO:0000256" key="6">
    <source>
        <dbReference type="SAM" id="Phobius"/>
    </source>
</evidence>
<dbReference type="GO" id="GO:0022857">
    <property type="term" value="F:transmembrane transporter activity"/>
    <property type="evidence" value="ECO:0007669"/>
    <property type="project" value="InterPro"/>
</dbReference>
<evidence type="ECO:0000256" key="5">
    <source>
        <dbReference type="ARBA" id="ARBA00023136"/>
    </source>
</evidence>
<dbReference type="RefSeq" id="WP_100022442.1">
    <property type="nucleotide sequence ID" value="NZ_CP024696.1"/>
</dbReference>
<feature type="transmembrane region" description="Helical" evidence="6">
    <location>
        <begin position="147"/>
        <end position="166"/>
    </location>
</feature>
<feature type="transmembrane region" description="Helical" evidence="6">
    <location>
        <begin position="226"/>
        <end position="255"/>
    </location>
</feature>